<dbReference type="OrthoDB" id="3638782at2"/>
<dbReference type="RefSeq" id="WP_076167554.1">
    <property type="nucleotide sequence ID" value="NZ_JBEZVB010000037.1"/>
</dbReference>
<organism evidence="1 2">
    <name type="scientific">Amycolatopsis coloradensis</name>
    <dbReference type="NCBI Taxonomy" id="76021"/>
    <lineage>
        <taxon>Bacteria</taxon>
        <taxon>Bacillati</taxon>
        <taxon>Actinomycetota</taxon>
        <taxon>Actinomycetes</taxon>
        <taxon>Pseudonocardiales</taxon>
        <taxon>Pseudonocardiaceae</taxon>
        <taxon>Amycolatopsis</taxon>
    </lineage>
</organism>
<evidence type="ECO:0000313" key="1">
    <source>
        <dbReference type="EMBL" id="OLZ44375.1"/>
    </source>
</evidence>
<keyword evidence="2" id="KW-1185">Reference proteome</keyword>
<evidence type="ECO:0000313" key="2">
    <source>
        <dbReference type="Proteomes" id="UP000187486"/>
    </source>
</evidence>
<comment type="caution">
    <text evidence="1">The sequence shown here is derived from an EMBL/GenBank/DDBJ whole genome shotgun (WGS) entry which is preliminary data.</text>
</comment>
<dbReference type="STRING" id="76021.BS329_36645"/>
<accession>A0A1R0KFV8</accession>
<proteinExistence type="predicted"/>
<name>A0A1R0KFV8_9PSEU</name>
<reference evidence="1 2" key="1">
    <citation type="submission" date="2016-01" db="EMBL/GenBank/DDBJ databases">
        <title>Amycolatopsis coloradensis genome sequencing and assembly.</title>
        <authorList>
            <person name="Mayilraj S."/>
        </authorList>
    </citation>
    <scope>NUCLEOTIDE SEQUENCE [LARGE SCALE GENOMIC DNA]</scope>
    <source>
        <strain evidence="1 2">DSM 44225</strain>
    </source>
</reference>
<protein>
    <submittedName>
        <fullName evidence="1">Uncharacterized protein</fullName>
    </submittedName>
</protein>
<sequence>MDAVDNGDGTIATTGPSCNGENLTAGAWLIPTLVMASTSAEVQNRYQELPADGPFQYTLTEETTIPVTGYVRKPTTFEELLLSTTTTPQDVRAFFGETHDANRFSLSFVGRDEAANFILVLNGRDLPGNGQEVVYTNPGGFLRAERRGDGKTVGIAWAPESLSADPQFEQA</sequence>
<dbReference type="Proteomes" id="UP000187486">
    <property type="component" value="Unassembled WGS sequence"/>
</dbReference>
<gene>
    <name evidence="1" type="ORF">BS329_36645</name>
</gene>
<dbReference type="EMBL" id="MQUQ01000026">
    <property type="protein sequence ID" value="OLZ44375.1"/>
    <property type="molecule type" value="Genomic_DNA"/>
</dbReference>
<dbReference type="AlphaFoldDB" id="A0A1R0KFV8"/>